<gene>
    <name evidence="1" type="ORF">DFH08DRAFT_996444</name>
</gene>
<evidence type="ECO:0000313" key="1">
    <source>
        <dbReference type="EMBL" id="KAJ7301023.1"/>
    </source>
</evidence>
<dbReference type="Proteomes" id="UP001218218">
    <property type="component" value="Unassembled WGS sequence"/>
</dbReference>
<dbReference type="EMBL" id="JARIHO010000146">
    <property type="protein sequence ID" value="KAJ7301023.1"/>
    <property type="molecule type" value="Genomic_DNA"/>
</dbReference>
<name>A0AAD6YX84_9AGAR</name>
<proteinExistence type="predicted"/>
<feature type="non-terminal residue" evidence="1">
    <location>
        <position position="173"/>
    </location>
</feature>
<keyword evidence="2" id="KW-1185">Reference proteome</keyword>
<accession>A0AAD6YX84</accession>
<dbReference type="AlphaFoldDB" id="A0AAD6YX84"/>
<evidence type="ECO:0000313" key="2">
    <source>
        <dbReference type="Proteomes" id="UP001218218"/>
    </source>
</evidence>
<comment type="caution">
    <text evidence="1">The sequence shown here is derived from an EMBL/GenBank/DDBJ whole genome shotgun (WGS) entry which is preliminary data.</text>
</comment>
<organism evidence="1 2">
    <name type="scientific">Mycena albidolilacea</name>
    <dbReference type="NCBI Taxonomy" id="1033008"/>
    <lineage>
        <taxon>Eukaryota</taxon>
        <taxon>Fungi</taxon>
        <taxon>Dikarya</taxon>
        <taxon>Basidiomycota</taxon>
        <taxon>Agaricomycotina</taxon>
        <taxon>Agaricomycetes</taxon>
        <taxon>Agaricomycetidae</taxon>
        <taxon>Agaricales</taxon>
        <taxon>Marasmiineae</taxon>
        <taxon>Mycenaceae</taxon>
        <taxon>Mycena</taxon>
    </lineage>
</organism>
<protein>
    <submittedName>
        <fullName evidence="1">Uncharacterized protein</fullName>
    </submittedName>
</protein>
<sequence length="173" mass="20924">MRVTTSRATGFSPYYLLYGVHPVFSFDMTEITWQTLDWDKVRTHEELLAIRALQLARRNPKLEEASNKLRETRRRAIEDLHKRHHHMFDFSDFQVGMYVWLRESQLDESRGQKGKWTYSGPYIIHQKRDRDSYVLRELDGAIIKGHVNVRRLRLFYFRPDHQTLKTTLDPRYR</sequence>
<reference evidence="1" key="1">
    <citation type="submission" date="2023-03" db="EMBL/GenBank/DDBJ databases">
        <title>Massive genome expansion in bonnet fungi (Mycena s.s.) driven by repeated elements and novel gene families across ecological guilds.</title>
        <authorList>
            <consortium name="Lawrence Berkeley National Laboratory"/>
            <person name="Harder C.B."/>
            <person name="Miyauchi S."/>
            <person name="Viragh M."/>
            <person name="Kuo A."/>
            <person name="Thoen E."/>
            <person name="Andreopoulos B."/>
            <person name="Lu D."/>
            <person name="Skrede I."/>
            <person name="Drula E."/>
            <person name="Henrissat B."/>
            <person name="Morin E."/>
            <person name="Kohler A."/>
            <person name="Barry K."/>
            <person name="LaButti K."/>
            <person name="Morin E."/>
            <person name="Salamov A."/>
            <person name="Lipzen A."/>
            <person name="Mereny Z."/>
            <person name="Hegedus B."/>
            <person name="Baldrian P."/>
            <person name="Stursova M."/>
            <person name="Weitz H."/>
            <person name="Taylor A."/>
            <person name="Grigoriev I.V."/>
            <person name="Nagy L.G."/>
            <person name="Martin F."/>
            <person name="Kauserud H."/>
        </authorList>
    </citation>
    <scope>NUCLEOTIDE SEQUENCE</scope>
    <source>
        <strain evidence="1">CBHHK002</strain>
    </source>
</reference>